<keyword evidence="3" id="KW-1185">Reference proteome</keyword>
<evidence type="ECO:0000313" key="2">
    <source>
        <dbReference type="EMBL" id="KJF18009.1"/>
    </source>
</evidence>
<dbReference type="GO" id="GO:0005829">
    <property type="term" value="C:cytosol"/>
    <property type="evidence" value="ECO:0007669"/>
    <property type="project" value="TreeGrafter"/>
</dbReference>
<organism evidence="2 3">
    <name type="scientific">Acidithrix ferrooxidans</name>
    <dbReference type="NCBI Taxonomy" id="1280514"/>
    <lineage>
        <taxon>Bacteria</taxon>
        <taxon>Bacillati</taxon>
        <taxon>Actinomycetota</taxon>
        <taxon>Acidimicrobiia</taxon>
        <taxon>Acidimicrobiales</taxon>
        <taxon>Acidimicrobiaceae</taxon>
        <taxon>Acidithrix</taxon>
    </lineage>
</organism>
<dbReference type="GO" id="GO:0000725">
    <property type="term" value="P:recombinational repair"/>
    <property type="evidence" value="ECO:0007669"/>
    <property type="project" value="TreeGrafter"/>
</dbReference>
<dbReference type="Pfam" id="PF13481">
    <property type="entry name" value="AAA_25"/>
    <property type="match status" value="1"/>
</dbReference>
<dbReference type="STRING" id="1280514.AXFE_11060"/>
<dbReference type="InterPro" id="IPR027417">
    <property type="entry name" value="P-loop_NTPase"/>
</dbReference>
<feature type="domain" description="RecA family profile 1" evidence="1">
    <location>
        <begin position="66"/>
        <end position="213"/>
    </location>
</feature>
<proteinExistence type="predicted"/>
<dbReference type="SUPFAM" id="SSF52540">
    <property type="entry name" value="P-loop containing nucleoside triphosphate hydrolases"/>
    <property type="match status" value="1"/>
</dbReference>
<dbReference type="SMART" id="SM00382">
    <property type="entry name" value="AAA"/>
    <property type="match status" value="1"/>
</dbReference>
<sequence>MKANSKNSPKYACGDCGSGYATWLGQCGVCGGWNTIAPIVRPNNISGADKRVSVAPSVLSQVANGPSVRISSGLSEFDRALSGGIVMGSTTLIGGEPGIGKSTLALVVANSIGNANFRVLYVSGEESGAQVAGRASRMGLDSGAVDFLHAVELQEILGVVANYDLLIVDSIQAIYDGENTGMVGSVNQVRHCATTLNELAKANGICVLILGHVTKDGSIAGPKLLEHLVDAVFVLEGERSGQDRSIRCVKNRFGRVSEVGYFKMVNQGLVDEPDPSVAQLQDRLEGASGSVISAIRDGLRVRLVEIQALVVLNSREIPKRAFLGLSGQRCQVIVGLIEHFAKIRLDKFDIFVSLTGGVVSDDPGLDLGIATAIVSGVLGLALPQNVGVLGELGLTGEVRRVSGDAERITELQRHGFDRSIVPRLAEASRGARSVTTLNEALASLSLIKNKSSTNH</sequence>
<dbReference type="Proteomes" id="UP000032360">
    <property type="component" value="Unassembled WGS sequence"/>
</dbReference>
<dbReference type="GO" id="GO:0003677">
    <property type="term" value="F:DNA binding"/>
    <property type="evidence" value="ECO:0007669"/>
    <property type="project" value="InterPro"/>
</dbReference>
<protein>
    <recommendedName>
        <fullName evidence="1">RecA family profile 1 domain-containing protein</fullName>
    </recommendedName>
</protein>
<dbReference type="PROSITE" id="PS50162">
    <property type="entry name" value="RECA_2"/>
    <property type="match status" value="1"/>
</dbReference>
<evidence type="ECO:0000259" key="1">
    <source>
        <dbReference type="PROSITE" id="PS50162"/>
    </source>
</evidence>
<dbReference type="RefSeq" id="WP_152625883.1">
    <property type="nucleotide sequence ID" value="NZ_JXYS01000026.1"/>
</dbReference>
<dbReference type="Gene3D" id="3.40.50.300">
    <property type="entry name" value="P-loop containing nucleotide triphosphate hydrolases"/>
    <property type="match status" value="1"/>
</dbReference>
<dbReference type="OrthoDB" id="9803906at2"/>
<dbReference type="SUPFAM" id="SSF54211">
    <property type="entry name" value="Ribosomal protein S5 domain 2-like"/>
    <property type="match status" value="1"/>
</dbReference>
<comment type="caution">
    <text evidence="2">The sequence shown here is derived from an EMBL/GenBank/DDBJ whole genome shotgun (WGS) entry which is preliminary data.</text>
</comment>
<dbReference type="GO" id="GO:0140664">
    <property type="term" value="F:ATP-dependent DNA damage sensor activity"/>
    <property type="evidence" value="ECO:0007669"/>
    <property type="project" value="InterPro"/>
</dbReference>
<dbReference type="PANTHER" id="PTHR32472">
    <property type="entry name" value="DNA REPAIR PROTEIN RADA"/>
    <property type="match status" value="1"/>
</dbReference>
<evidence type="ECO:0000313" key="3">
    <source>
        <dbReference type="Proteomes" id="UP000032360"/>
    </source>
</evidence>
<dbReference type="PANTHER" id="PTHR32472:SF10">
    <property type="entry name" value="DNA REPAIR PROTEIN RADA-LIKE PROTEIN"/>
    <property type="match status" value="1"/>
</dbReference>
<dbReference type="GO" id="GO:0005524">
    <property type="term" value="F:ATP binding"/>
    <property type="evidence" value="ECO:0007669"/>
    <property type="project" value="InterPro"/>
</dbReference>
<gene>
    <name evidence="2" type="ORF">AXFE_11060</name>
</gene>
<reference evidence="2 3" key="1">
    <citation type="submission" date="2015-01" db="EMBL/GenBank/DDBJ databases">
        <title>Draft genome of the acidophilic iron oxidizer Acidithrix ferrooxidans strain Py-F3.</title>
        <authorList>
            <person name="Poehlein A."/>
            <person name="Eisen S."/>
            <person name="Schloemann M."/>
            <person name="Johnson B.D."/>
            <person name="Daniel R."/>
            <person name="Muehling M."/>
        </authorList>
    </citation>
    <scope>NUCLEOTIDE SEQUENCE [LARGE SCALE GENOMIC DNA]</scope>
    <source>
        <strain evidence="2 3">Py-F3</strain>
    </source>
</reference>
<dbReference type="InterPro" id="IPR014721">
    <property type="entry name" value="Ribsml_uS5_D2-typ_fold_subgr"/>
</dbReference>
<dbReference type="Gene3D" id="3.30.230.10">
    <property type="match status" value="1"/>
</dbReference>
<dbReference type="PATRIC" id="fig|1280514.3.peg.1455"/>
<dbReference type="InterPro" id="IPR003593">
    <property type="entry name" value="AAA+_ATPase"/>
</dbReference>
<dbReference type="PRINTS" id="PR01874">
    <property type="entry name" value="DNAREPAIRADA"/>
</dbReference>
<dbReference type="Pfam" id="PF13541">
    <property type="entry name" value="ChlI"/>
    <property type="match status" value="1"/>
</dbReference>
<dbReference type="EMBL" id="JXYS01000026">
    <property type="protein sequence ID" value="KJF18009.1"/>
    <property type="molecule type" value="Genomic_DNA"/>
</dbReference>
<dbReference type="InterPro" id="IPR020588">
    <property type="entry name" value="RecA_ATP-bd"/>
</dbReference>
<dbReference type="InterPro" id="IPR020568">
    <property type="entry name" value="Ribosomal_Su5_D2-typ_SF"/>
</dbReference>
<name>A0A0D8HJH3_9ACTN</name>
<accession>A0A0D8HJH3</accession>
<dbReference type="AlphaFoldDB" id="A0A0D8HJH3"/>